<dbReference type="Proteomes" id="UP001295794">
    <property type="component" value="Unassembled WGS sequence"/>
</dbReference>
<keyword evidence="1" id="KW-0472">Membrane</keyword>
<evidence type="ECO:0000313" key="3">
    <source>
        <dbReference type="Proteomes" id="UP001295794"/>
    </source>
</evidence>
<reference evidence="2" key="1">
    <citation type="submission" date="2023-11" db="EMBL/GenBank/DDBJ databases">
        <authorList>
            <person name="De Vega J J."/>
            <person name="De Vega J J."/>
        </authorList>
    </citation>
    <scope>NUCLEOTIDE SEQUENCE</scope>
</reference>
<accession>A0AAD2HXM6</accession>
<dbReference type="AlphaFoldDB" id="A0AAD2HXM6"/>
<organism evidence="2 3">
    <name type="scientific">Mycena citricolor</name>
    <dbReference type="NCBI Taxonomy" id="2018698"/>
    <lineage>
        <taxon>Eukaryota</taxon>
        <taxon>Fungi</taxon>
        <taxon>Dikarya</taxon>
        <taxon>Basidiomycota</taxon>
        <taxon>Agaricomycotina</taxon>
        <taxon>Agaricomycetes</taxon>
        <taxon>Agaricomycetidae</taxon>
        <taxon>Agaricales</taxon>
        <taxon>Marasmiineae</taxon>
        <taxon>Mycenaceae</taxon>
        <taxon>Mycena</taxon>
    </lineage>
</organism>
<evidence type="ECO:0000313" key="2">
    <source>
        <dbReference type="EMBL" id="CAK5283740.1"/>
    </source>
</evidence>
<name>A0AAD2HXM6_9AGAR</name>
<feature type="transmembrane region" description="Helical" evidence="1">
    <location>
        <begin position="90"/>
        <end position="108"/>
    </location>
</feature>
<protein>
    <submittedName>
        <fullName evidence="2">Uncharacterized protein</fullName>
    </submittedName>
</protein>
<keyword evidence="1" id="KW-0812">Transmembrane</keyword>
<comment type="caution">
    <text evidence="2">The sequence shown here is derived from an EMBL/GenBank/DDBJ whole genome shotgun (WGS) entry which is preliminary data.</text>
</comment>
<sequence length="111" mass="12229">MMGGRAAWRACEPSSEEILMISPPLFSSEYLEGVLDGDDRCDIDRQRKDDRASCAGRAGFRSEWVRGGASDGWKRTHLLMRKSRPGTPSSFSFAATASFASVMVFSLARSM</sequence>
<proteinExistence type="predicted"/>
<keyword evidence="1" id="KW-1133">Transmembrane helix</keyword>
<dbReference type="EMBL" id="CAVNYO010000473">
    <property type="protein sequence ID" value="CAK5283740.1"/>
    <property type="molecule type" value="Genomic_DNA"/>
</dbReference>
<gene>
    <name evidence="2" type="ORF">MYCIT1_LOCUS36519</name>
</gene>
<keyword evidence="3" id="KW-1185">Reference proteome</keyword>
<evidence type="ECO:0000256" key="1">
    <source>
        <dbReference type="SAM" id="Phobius"/>
    </source>
</evidence>